<protein>
    <submittedName>
        <fullName evidence="4">Enoyl-CoA hydratase domain-containing protein 2</fullName>
    </submittedName>
</protein>
<comment type="caution">
    <text evidence="4">The sequence shown here is derived from an EMBL/GenBank/DDBJ whole genome shotgun (WGS) entry which is preliminary data.</text>
</comment>
<dbReference type="FunFam" id="3.90.226.10:FF:000009">
    <property type="entry name" value="Carnitinyl-CoA dehydratase"/>
    <property type="match status" value="1"/>
</dbReference>
<comment type="similarity">
    <text evidence="1 3">Belongs to the enoyl-CoA hydratase/isomerase family.</text>
</comment>
<dbReference type="InterPro" id="IPR014748">
    <property type="entry name" value="Enoyl-CoA_hydra_C"/>
</dbReference>
<keyword evidence="2" id="KW-0456">Lyase</keyword>
<evidence type="ECO:0000313" key="4">
    <source>
        <dbReference type="EMBL" id="OQR75129.1"/>
    </source>
</evidence>
<dbReference type="EMBL" id="MNPL01006805">
    <property type="protein sequence ID" value="OQR75129.1"/>
    <property type="molecule type" value="Genomic_DNA"/>
</dbReference>
<dbReference type="SUPFAM" id="SSF52096">
    <property type="entry name" value="ClpP/crotonase"/>
    <property type="match status" value="1"/>
</dbReference>
<evidence type="ECO:0000313" key="5">
    <source>
        <dbReference type="Proteomes" id="UP000192247"/>
    </source>
</evidence>
<accession>A0A1V9XNP0</accession>
<dbReference type="CDD" id="cd06558">
    <property type="entry name" value="crotonase-like"/>
    <property type="match status" value="1"/>
</dbReference>
<gene>
    <name evidence="4" type="ORF">BIW11_08631</name>
</gene>
<dbReference type="Gene3D" id="3.90.226.10">
    <property type="entry name" value="2-enoyl-CoA Hydratase, Chain A, domain 1"/>
    <property type="match status" value="1"/>
</dbReference>
<dbReference type="InterPro" id="IPR029045">
    <property type="entry name" value="ClpP/crotonase-like_dom_sf"/>
</dbReference>
<dbReference type="PROSITE" id="PS00166">
    <property type="entry name" value="ENOYL_COA_HYDRATASE"/>
    <property type="match status" value="1"/>
</dbReference>
<evidence type="ECO:0000256" key="1">
    <source>
        <dbReference type="ARBA" id="ARBA00005254"/>
    </source>
</evidence>
<dbReference type="PANTHER" id="PTHR11941">
    <property type="entry name" value="ENOYL-COA HYDRATASE-RELATED"/>
    <property type="match status" value="1"/>
</dbReference>
<evidence type="ECO:0000256" key="2">
    <source>
        <dbReference type="ARBA" id="ARBA00023239"/>
    </source>
</evidence>
<name>A0A1V9XNP0_9ACAR</name>
<dbReference type="FunFam" id="1.10.12.10:FF:000001">
    <property type="entry name" value="Probable enoyl-CoA hydratase, mitochondrial"/>
    <property type="match status" value="1"/>
</dbReference>
<sequence>MTYALLRPTMYRAPGTSLRSVVHRQLDVISSTSQNEVYVEKFTDNREGVAYLTMNRPVGKNSFSKNFLAQFEHCLQTLKSERTIRVVVMRSLVPGVFCAGADLKERRAMSEEEVEPFVERLRSAASALEGLPMPTIAAIDGVALGGGLEMALACDMRIASPSAKMGLVETKLAIIPGAGGTQRLPRIVGPVLAKELILTSRILDGIQAGAIGLVNHVTDTNETAEQRALKLADEMLPNGPIALRLAKLAINKSLEVSLTEGLMFEKNFYKQLIKTKDRLEGLNAFNEKRKPLFKGE</sequence>
<dbReference type="Proteomes" id="UP000192247">
    <property type="component" value="Unassembled WGS sequence"/>
</dbReference>
<keyword evidence="5" id="KW-1185">Reference proteome</keyword>
<evidence type="ECO:0000256" key="3">
    <source>
        <dbReference type="RuleBase" id="RU003707"/>
    </source>
</evidence>
<dbReference type="GO" id="GO:0006635">
    <property type="term" value="P:fatty acid beta-oxidation"/>
    <property type="evidence" value="ECO:0007669"/>
    <property type="project" value="TreeGrafter"/>
</dbReference>
<dbReference type="AlphaFoldDB" id="A0A1V9XNP0"/>
<dbReference type="GO" id="GO:0004300">
    <property type="term" value="F:enoyl-CoA hydratase activity"/>
    <property type="evidence" value="ECO:0007669"/>
    <property type="project" value="UniProtKB-ARBA"/>
</dbReference>
<dbReference type="STRING" id="418985.A0A1V9XNP0"/>
<dbReference type="InterPro" id="IPR001753">
    <property type="entry name" value="Enoyl-CoA_hydra/iso"/>
</dbReference>
<dbReference type="InterPro" id="IPR018376">
    <property type="entry name" value="Enoyl-CoA_hyd/isom_CS"/>
</dbReference>
<dbReference type="FunCoup" id="A0A1V9XNP0">
    <property type="interactions" value="1178"/>
</dbReference>
<dbReference type="OrthoDB" id="410701at2759"/>
<organism evidence="4 5">
    <name type="scientific">Tropilaelaps mercedesae</name>
    <dbReference type="NCBI Taxonomy" id="418985"/>
    <lineage>
        <taxon>Eukaryota</taxon>
        <taxon>Metazoa</taxon>
        <taxon>Ecdysozoa</taxon>
        <taxon>Arthropoda</taxon>
        <taxon>Chelicerata</taxon>
        <taxon>Arachnida</taxon>
        <taxon>Acari</taxon>
        <taxon>Parasitiformes</taxon>
        <taxon>Mesostigmata</taxon>
        <taxon>Gamasina</taxon>
        <taxon>Dermanyssoidea</taxon>
        <taxon>Laelapidae</taxon>
        <taxon>Tropilaelaps</taxon>
    </lineage>
</organism>
<dbReference type="Gene3D" id="1.10.12.10">
    <property type="entry name" value="Lyase 2-enoyl-coa Hydratase, Chain A, domain 2"/>
    <property type="match status" value="1"/>
</dbReference>
<dbReference type="Pfam" id="PF00378">
    <property type="entry name" value="ECH_1"/>
    <property type="match status" value="1"/>
</dbReference>
<dbReference type="InParanoid" id="A0A1V9XNP0"/>
<reference evidence="4 5" key="1">
    <citation type="journal article" date="2017" name="Gigascience">
        <title>Draft genome of the honey bee ectoparasitic mite, Tropilaelaps mercedesae, is shaped by the parasitic life history.</title>
        <authorList>
            <person name="Dong X."/>
            <person name="Armstrong S.D."/>
            <person name="Xia D."/>
            <person name="Makepeace B.L."/>
            <person name="Darby A.C."/>
            <person name="Kadowaki T."/>
        </authorList>
    </citation>
    <scope>NUCLEOTIDE SEQUENCE [LARGE SCALE GENOMIC DNA]</scope>
    <source>
        <strain evidence="4">Wuxi-XJTLU</strain>
    </source>
</reference>
<proteinExistence type="inferred from homology"/>
<dbReference type="GO" id="GO:0005739">
    <property type="term" value="C:mitochondrion"/>
    <property type="evidence" value="ECO:0007669"/>
    <property type="project" value="TreeGrafter"/>
</dbReference>
<dbReference type="PANTHER" id="PTHR11941:SF171">
    <property type="entry name" value="SD19268P"/>
    <property type="match status" value="1"/>
</dbReference>